<dbReference type="SMART" id="SM00181">
    <property type="entry name" value="EGF"/>
    <property type="match status" value="2"/>
</dbReference>
<reference evidence="14" key="1">
    <citation type="submission" date="2025-08" db="UniProtKB">
        <authorList>
            <consortium name="RefSeq"/>
        </authorList>
    </citation>
    <scope>IDENTIFICATION</scope>
</reference>
<dbReference type="STRING" id="121845.A0A3Q0IWG0"/>
<evidence type="ECO:0000256" key="1">
    <source>
        <dbReference type="ARBA" id="ARBA00004613"/>
    </source>
</evidence>
<dbReference type="SMART" id="SM00365">
    <property type="entry name" value="LRR_SD22"/>
    <property type="match status" value="8"/>
</dbReference>
<feature type="disulfide bond" evidence="8">
    <location>
        <begin position="1093"/>
        <end position="1102"/>
    </location>
</feature>
<organism evidence="13 14">
    <name type="scientific">Diaphorina citri</name>
    <name type="common">Asian citrus psyllid</name>
    <dbReference type="NCBI Taxonomy" id="121845"/>
    <lineage>
        <taxon>Eukaryota</taxon>
        <taxon>Metazoa</taxon>
        <taxon>Ecdysozoa</taxon>
        <taxon>Arthropoda</taxon>
        <taxon>Hexapoda</taxon>
        <taxon>Insecta</taxon>
        <taxon>Pterygota</taxon>
        <taxon>Neoptera</taxon>
        <taxon>Paraneoptera</taxon>
        <taxon>Hemiptera</taxon>
        <taxon>Sternorrhyncha</taxon>
        <taxon>Psylloidea</taxon>
        <taxon>Psyllidae</taxon>
        <taxon>Diaphorininae</taxon>
        <taxon>Diaphorina</taxon>
    </lineage>
</organism>
<dbReference type="Pfam" id="PF00008">
    <property type="entry name" value="EGF"/>
    <property type="match status" value="1"/>
</dbReference>
<dbReference type="FunFam" id="3.80.10.10:FF:000002">
    <property type="entry name" value="Slit guidance ligand 2"/>
    <property type="match status" value="2"/>
</dbReference>
<dbReference type="GO" id="GO:0030154">
    <property type="term" value="P:cell differentiation"/>
    <property type="evidence" value="ECO:0007669"/>
    <property type="project" value="UniProtKB-ARBA"/>
</dbReference>
<dbReference type="Gene3D" id="2.60.120.200">
    <property type="match status" value="1"/>
</dbReference>
<comment type="caution">
    <text evidence="8">Lacks conserved residue(s) required for the propagation of feature annotation.</text>
</comment>
<keyword evidence="4" id="KW-0433">Leucine-rich repeat</keyword>
<dbReference type="SMART" id="SM00041">
    <property type="entry name" value="CT"/>
    <property type="match status" value="1"/>
</dbReference>
<dbReference type="SMART" id="SM00369">
    <property type="entry name" value="LRR_TYP"/>
    <property type="match status" value="13"/>
</dbReference>
<dbReference type="Gene3D" id="1.10.510.10">
    <property type="entry name" value="Transferase(Phosphotransferase) domain 1"/>
    <property type="match status" value="1"/>
</dbReference>
<keyword evidence="2" id="KW-0217">Developmental protein</keyword>
<evidence type="ECO:0000313" key="13">
    <source>
        <dbReference type="Proteomes" id="UP000079169"/>
    </source>
</evidence>
<dbReference type="PaxDb" id="121845-A0A3Q0IWG0"/>
<dbReference type="PRINTS" id="PR00019">
    <property type="entry name" value="LEURICHRPT"/>
</dbReference>
<evidence type="ECO:0000256" key="5">
    <source>
        <dbReference type="ARBA" id="ARBA00022729"/>
    </source>
</evidence>
<dbReference type="FunFam" id="2.10.25.10:FF:000587">
    <property type="entry name" value="Slit 2"/>
    <property type="match status" value="1"/>
</dbReference>
<dbReference type="SUPFAM" id="SSF52058">
    <property type="entry name" value="L domain-like"/>
    <property type="match status" value="2"/>
</dbReference>
<evidence type="ECO:0000256" key="7">
    <source>
        <dbReference type="ARBA" id="ARBA00023157"/>
    </source>
</evidence>
<keyword evidence="3" id="KW-0964">Secreted</keyword>
<dbReference type="CDD" id="cd00110">
    <property type="entry name" value="LamG"/>
    <property type="match status" value="1"/>
</dbReference>
<dbReference type="Pfam" id="PF00054">
    <property type="entry name" value="Laminin_G_1"/>
    <property type="match status" value="1"/>
</dbReference>
<evidence type="ECO:0000256" key="9">
    <source>
        <dbReference type="SAM" id="MobiDB-lite"/>
    </source>
</evidence>
<dbReference type="AlphaFoldDB" id="A0A3Q0IWG0"/>
<dbReference type="GO" id="GO:0009653">
    <property type="term" value="P:anatomical structure morphogenesis"/>
    <property type="evidence" value="ECO:0007669"/>
    <property type="project" value="UniProtKB-ARBA"/>
</dbReference>
<evidence type="ECO:0000259" key="10">
    <source>
        <dbReference type="PROSITE" id="PS01225"/>
    </source>
</evidence>
<dbReference type="GO" id="GO:0048513">
    <property type="term" value="P:animal organ development"/>
    <property type="evidence" value="ECO:0007669"/>
    <property type="project" value="UniProtKB-ARBA"/>
</dbReference>
<keyword evidence="13" id="KW-1185">Reference proteome</keyword>
<dbReference type="PROSITE" id="PS00022">
    <property type="entry name" value="EGF_1"/>
    <property type="match status" value="2"/>
</dbReference>
<dbReference type="Pfam" id="PF13855">
    <property type="entry name" value="LRR_8"/>
    <property type="match status" value="4"/>
</dbReference>
<evidence type="ECO:0000256" key="3">
    <source>
        <dbReference type="ARBA" id="ARBA00022525"/>
    </source>
</evidence>
<keyword evidence="5" id="KW-0732">Signal</keyword>
<dbReference type="InterPro" id="IPR000742">
    <property type="entry name" value="EGF"/>
</dbReference>
<keyword evidence="8" id="KW-0245">EGF-like domain</keyword>
<keyword evidence="7 8" id="KW-1015">Disulfide bond</keyword>
<evidence type="ECO:0000313" key="14">
    <source>
        <dbReference type="RefSeq" id="XP_026678988.1"/>
    </source>
</evidence>
<dbReference type="InterPro" id="IPR013320">
    <property type="entry name" value="ConA-like_dom_sf"/>
</dbReference>
<dbReference type="SMART" id="SM00082">
    <property type="entry name" value="LRRCT"/>
    <property type="match status" value="3"/>
</dbReference>
<feature type="region of interest" description="Disordered" evidence="9">
    <location>
        <begin position="1042"/>
        <end position="1074"/>
    </location>
</feature>
<dbReference type="KEGG" id="dci:103508629"/>
<dbReference type="SMART" id="SM00013">
    <property type="entry name" value="LRRNT"/>
    <property type="match status" value="2"/>
</dbReference>
<sequence length="1179" mass="133505">MYEYPVELRLNNNQLRHIPDLLLSNLPHLVRLDLSHNKLQAIARKTLRGLTALKTLQVDNNLITCFDELAVKSSKDLEILTLNNNNLTYLPDGVFAELFRLRTLRISENSFICDCHLSWLHRWLKRYPRLGLYTKCFAPSHIKGQNILDIPEHEFKCSGPVEKPTGECAAEPSCPHPCRCADGIVDCREKGLNKVPILLPEATTELRLEQNDITELPPKAFANYKRLRRIDLSKNQISKVAVDAFQGLKSLTSLVLYGNKIKDLPGGVFHGLPSLQLLDLSKNQISKVAVDAFQGLKSLTSLSLYDNNIQSLANGTFDSMKSIQTLHLARNPFICDCNLRWLAEYLHKNPIETSGARCDTPKRMQRRRIESLREEKYKCKGKGRDVTLSLRVIAISIRNTQYHKQQYDPGIFRRIPLDPSLYGQSDADTEAIITIDSGMSNFNVYAGHMHLARNPFICDCNLRWLAEYLHKNKLKSNVSIARCTEPASMRDKLLLTAPASSFQCKEKVSDEILSKCNACYKSPCTNQGVCEPLPERQYQCRCTPGYHGQHCEFMIDACYGNPCRNSGTCKLLEEGRFNKQELSCVEEFRTRYAGDCLIDAACPSGCSCDGTRVDCSQRGLKEIPKDIPLYTTELILNDNEIGKIKSDGLFGRLPNLIKLDLRRNQVTGIEDNAFEGASKLAELQLAGNKMCEVHNKMFIGLHNLKILSLSSNEITCVMPGSFDYLTTLHTLQAVFIGLHNLKILSLSSNEITCVMPGSFDYLTTLHTLQLAGNKMREVHNKMFIGLTSLSFMHNNSFVELEPLRTKPEANVTMVFSTTKENGVLFYDGRAGECYIAVELFSSRIRVSYYVGNYPVSTMYRSRNVDKSDPPKLDQPSKWSKEFNDFIAKALVKDPSQRPTAEQLLKVRKQPGSAVENRTLTSFNGCMKELWINHKLVDFTNAARQQKITPGCGFLQDEESMMDEERPHIVTSTSSCMKELWINHKLVDFTNAARQQKITPGCGFLQDEESMMDEERPHIVTSSTSSMLQIIRDKHELMQHPAHHEVMQHQSSLSDDEEEEEEDEDEVEDPCSNHKCAQGSQCVARRPGEYTCKCQPGYSGRYCETAPTCTKVQTREYYQENGCKSRKPIKMARCEGGCGSSCCRARKTKRRKVRLICSNGSQYTKDIEIVRKCACTKKCY</sequence>
<dbReference type="SUPFAM" id="SSF57184">
    <property type="entry name" value="Growth factor receptor domain"/>
    <property type="match status" value="1"/>
</dbReference>
<dbReference type="PROSITE" id="PS01186">
    <property type="entry name" value="EGF_2"/>
    <property type="match status" value="2"/>
</dbReference>
<dbReference type="InterPro" id="IPR003591">
    <property type="entry name" value="Leu-rich_rpt_typical-subtyp"/>
</dbReference>
<dbReference type="GO" id="GO:0005509">
    <property type="term" value="F:calcium ion binding"/>
    <property type="evidence" value="ECO:0007669"/>
    <property type="project" value="InterPro"/>
</dbReference>
<dbReference type="InterPro" id="IPR000483">
    <property type="entry name" value="Cys-rich_flank_reg_C"/>
</dbReference>
<dbReference type="InterPro" id="IPR001791">
    <property type="entry name" value="Laminin_G"/>
</dbReference>
<dbReference type="PANTHER" id="PTHR24369">
    <property type="entry name" value="ANTIGEN BSP, PUTATIVE-RELATED"/>
    <property type="match status" value="1"/>
</dbReference>
<evidence type="ECO:0000256" key="8">
    <source>
        <dbReference type="PROSITE-ProRule" id="PRU00076"/>
    </source>
</evidence>
<dbReference type="Proteomes" id="UP000079169">
    <property type="component" value="Unplaced"/>
</dbReference>
<feature type="domain" description="EGF-like" evidence="12">
    <location>
        <begin position="1066"/>
        <end position="1103"/>
    </location>
</feature>
<dbReference type="PROSITE" id="PS50025">
    <property type="entry name" value="LAM_G_DOMAIN"/>
    <property type="match status" value="1"/>
</dbReference>
<dbReference type="PROSITE" id="PS01185">
    <property type="entry name" value="CTCK_1"/>
    <property type="match status" value="1"/>
</dbReference>
<name>A0A3Q0IWG0_DIACI</name>
<feature type="compositionally biased region" description="Acidic residues" evidence="9">
    <location>
        <begin position="1053"/>
        <end position="1068"/>
    </location>
</feature>
<dbReference type="Gene3D" id="3.80.10.10">
    <property type="entry name" value="Ribonuclease Inhibitor"/>
    <property type="match status" value="5"/>
</dbReference>
<dbReference type="PROSITE" id="PS51450">
    <property type="entry name" value="LRR"/>
    <property type="match status" value="3"/>
</dbReference>
<dbReference type="RefSeq" id="XP_026678988.1">
    <property type="nucleotide sequence ID" value="XM_026823187.1"/>
</dbReference>
<dbReference type="PROSITE" id="PS50026">
    <property type="entry name" value="EGF_3"/>
    <property type="match status" value="2"/>
</dbReference>
<dbReference type="InterPro" id="IPR011009">
    <property type="entry name" value="Kinase-like_dom_sf"/>
</dbReference>
<dbReference type="Pfam" id="PF01462">
    <property type="entry name" value="LRRNT"/>
    <property type="match status" value="2"/>
</dbReference>
<evidence type="ECO:0000256" key="6">
    <source>
        <dbReference type="ARBA" id="ARBA00022737"/>
    </source>
</evidence>
<dbReference type="GO" id="GO:0005576">
    <property type="term" value="C:extracellular region"/>
    <property type="evidence" value="ECO:0007669"/>
    <property type="project" value="UniProtKB-SubCell"/>
</dbReference>
<dbReference type="InterPro" id="IPR001611">
    <property type="entry name" value="Leu-rich_rpt"/>
</dbReference>
<evidence type="ECO:0000256" key="4">
    <source>
        <dbReference type="ARBA" id="ARBA00022614"/>
    </source>
</evidence>
<keyword evidence="6" id="KW-0677">Repeat</keyword>
<dbReference type="PROSITE" id="PS01225">
    <property type="entry name" value="CTCK_2"/>
    <property type="match status" value="1"/>
</dbReference>
<dbReference type="InterPro" id="IPR001881">
    <property type="entry name" value="EGF-like_Ca-bd_dom"/>
</dbReference>
<dbReference type="InterPro" id="IPR006207">
    <property type="entry name" value="Cys_knot_C"/>
</dbReference>
<feature type="domain" description="Laminin G" evidence="11">
    <location>
        <begin position="787"/>
        <end position="951"/>
    </location>
</feature>
<dbReference type="SUPFAM" id="SSF56112">
    <property type="entry name" value="Protein kinase-like (PK-like)"/>
    <property type="match status" value="1"/>
</dbReference>
<evidence type="ECO:0000259" key="11">
    <source>
        <dbReference type="PROSITE" id="PS50025"/>
    </source>
</evidence>
<dbReference type="CDD" id="cd00054">
    <property type="entry name" value="EGF_CA"/>
    <property type="match status" value="2"/>
</dbReference>
<protein>
    <submittedName>
        <fullName evidence="14">Protein slit-like</fullName>
    </submittedName>
</protein>
<gene>
    <name evidence="14" type="primary">LOC103508629</name>
</gene>
<comment type="subcellular location">
    <subcellularLocation>
        <location evidence="1">Secreted</location>
    </subcellularLocation>
</comment>
<dbReference type="InterPro" id="IPR000372">
    <property type="entry name" value="LRRNT"/>
</dbReference>
<feature type="domain" description="EGF-like" evidence="12">
    <location>
        <begin position="517"/>
        <end position="552"/>
    </location>
</feature>
<dbReference type="GO" id="GO:0007399">
    <property type="term" value="P:nervous system development"/>
    <property type="evidence" value="ECO:0007669"/>
    <property type="project" value="UniProtKB-ARBA"/>
</dbReference>
<dbReference type="SMART" id="SM00179">
    <property type="entry name" value="EGF_CA"/>
    <property type="match status" value="2"/>
</dbReference>
<dbReference type="Gene3D" id="2.10.25.10">
    <property type="entry name" value="Laminin"/>
    <property type="match status" value="2"/>
</dbReference>
<feature type="domain" description="CTCK" evidence="10">
    <location>
        <begin position="1108"/>
        <end position="1179"/>
    </location>
</feature>
<evidence type="ECO:0000256" key="2">
    <source>
        <dbReference type="ARBA" id="ARBA00022473"/>
    </source>
</evidence>
<accession>A0A3Q0IWG0</accession>
<dbReference type="SUPFAM" id="SSF49899">
    <property type="entry name" value="Concanavalin A-like lectins/glucanases"/>
    <property type="match status" value="1"/>
</dbReference>
<dbReference type="GO" id="GO:0005886">
    <property type="term" value="C:plasma membrane"/>
    <property type="evidence" value="ECO:0007669"/>
    <property type="project" value="TreeGrafter"/>
</dbReference>
<dbReference type="InterPro" id="IPR032675">
    <property type="entry name" value="LRR_dom_sf"/>
</dbReference>
<dbReference type="Pfam" id="PF00560">
    <property type="entry name" value="LRR_1"/>
    <property type="match status" value="1"/>
</dbReference>
<proteinExistence type="predicted"/>
<feature type="disulfide bond" evidence="8">
    <location>
        <begin position="542"/>
        <end position="551"/>
    </location>
</feature>
<dbReference type="Pfam" id="PF01463">
    <property type="entry name" value="LRRCT"/>
    <property type="match status" value="3"/>
</dbReference>
<dbReference type="InterPro" id="IPR050541">
    <property type="entry name" value="LRR_TM_domain-containing"/>
</dbReference>
<evidence type="ECO:0000259" key="12">
    <source>
        <dbReference type="PROSITE" id="PS50026"/>
    </source>
</evidence>
<dbReference type="GeneID" id="103508629"/>
<dbReference type="PANTHER" id="PTHR24369:SF210">
    <property type="entry name" value="CHAOPTIN-RELATED"/>
    <property type="match status" value="1"/>
</dbReference>
<dbReference type="InterPro" id="IPR009030">
    <property type="entry name" value="Growth_fac_rcpt_cys_sf"/>
</dbReference>